<name>A0AAE8SCX7_9HYPO</name>
<comment type="caution">
    <text evidence="1">The sequence shown here is derived from an EMBL/GenBank/DDBJ whole genome shotgun (WGS) entry which is preliminary data.</text>
</comment>
<evidence type="ECO:0000313" key="2">
    <source>
        <dbReference type="Proteomes" id="UP001187734"/>
    </source>
</evidence>
<reference evidence="1" key="1">
    <citation type="submission" date="2018-03" db="EMBL/GenBank/DDBJ databases">
        <authorList>
            <person name="Guldener U."/>
        </authorList>
    </citation>
    <scope>NUCLEOTIDE SEQUENCE</scope>
</reference>
<dbReference type="EMBL" id="ONZP01000020">
    <property type="protein sequence ID" value="SPJ70784.1"/>
    <property type="molecule type" value="Genomic_DNA"/>
</dbReference>
<dbReference type="Proteomes" id="UP001187734">
    <property type="component" value="Unassembled WGS sequence"/>
</dbReference>
<sequence>MVNTYNRVSEGAALTTSAVLSLCFVALRLVRRDSDALTLMEENKIMVYVGHAIDKWNKGDREDPTAILQLLLQLLDESAARLPLCFNNPAEKSPHWLEPRQAERSALIQKTITAEDWHDGSRQWLGKVLYNNVAPEELADDLRKYVTEATVPLISDVYRERVLLACYQLQLNDQAEPRSHVKT</sequence>
<organism evidence="1 2">
    <name type="scientific">Fusarium torulosum</name>
    <dbReference type="NCBI Taxonomy" id="33205"/>
    <lineage>
        <taxon>Eukaryota</taxon>
        <taxon>Fungi</taxon>
        <taxon>Dikarya</taxon>
        <taxon>Ascomycota</taxon>
        <taxon>Pezizomycotina</taxon>
        <taxon>Sordariomycetes</taxon>
        <taxon>Hypocreomycetidae</taxon>
        <taxon>Hypocreales</taxon>
        <taxon>Nectriaceae</taxon>
        <taxon>Fusarium</taxon>
    </lineage>
</organism>
<proteinExistence type="predicted"/>
<evidence type="ECO:0000313" key="1">
    <source>
        <dbReference type="EMBL" id="SPJ70784.1"/>
    </source>
</evidence>
<dbReference type="AlphaFoldDB" id="A0AAE8SCX7"/>
<keyword evidence="2" id="KW-1185">Reference proteome</keyword>
<accession>A0AAE8SCX7</accession>
<protein>
    <submittedName>
        <fullName evidence="1">Uncharacterized protein</fullName>
    </submittedName>
</protein>
<gene>
    <name evidence="1" type="ORF">FTOL_00512</name>
</gene>